<reference evidence="2 3" key="1">
    <citation type="journal article" date="2009" name="Genome Biol.">
        <title>Community-wide analysis of microbial genome sequence signatures.</title>
        <authorList>
            <person name="Dick G.J."/>
            <person name="Andersson A.F."/>
            <person name="Baker B.J."/>
            <person name="Simmons S.L."/>
            <person name="Thomas B.C."/>
            <person name="Yelton A.P."/>
            <person name="Banfield J.F."/>
        </authorList>
    </citation>
    <scope>NUCLEOTIDE SEQUENCE [LARGE SCALE GENOMIC DNA]</scope>
    <source>
        <strain evidence="2">ARMAN-2</strain>
    </source>
</reference>
<sequence length="249" mass="28271">MTNTYNSRKAGASSLAWTAEEEKSFARCSSKSKKLRVEIVGMADLLRSEDRPECFQYPYTNETYSILTLDKLRRVVRGKKRLLFVVGGGGILKLLPALAEGNDFESITGIDINLGQLLNFKHLCKKINEGKDVFIRRNTSYGNTVSLKQTVIAGSEWLGNVGLHRYEFFLVPGIKLERNIPGINLIHDSIERYLQRVPDKHAPDVLYLSNVLEWNSDLYSVIHKSRKIPKNAVIMAYKTARDGLGFYRK</sequence>
<reference evidence="2 3" key="2">
    <citation type="journal article" date="2010" name="Proc. Natl. Acad. Sci. U.S.A.">
        <title>Enigmatic, ultrasmall, uncultivated Archaea.</title>
        <authorList>
            <person name="Baker B.J."/>
            <person name="Comolli L.R."/>
            <person name="Dick G.J."/>
            <person name="Hauser L.J."/>
            <person name="Hyatt D."/>
            <person name="Dill B.D."/>
            <person name="Land M.L."/>
            <person name="Verberkmoes N.C."/>
            <person name="Hettich R.L."/>
            <person name="Banfield J.F."/>
        </authorList>
    </citation>
    <scope>NUCLEOTIDE SEQUENCE [LARGE SCALE GENOMIC DNA]</scope>
    <source>
        <strain evidence="2">ARMAN-2</strain>
    </source>
</reference>
<keyword evidence="1" id="KW-0812">Transmembrane</keyword>
<keyword evidence="1" id="KW-1133">Transmembrane helix</keyword>
<name>C7DH43_MICA2</name>
<keyword evidence="1" id="KW-0472">Membrane</keyword>
<protein>
    <submittedName>
        <fullName evidence="2">Uncharacterized protein</fullName>
    </submittedName>
</protein>
<gene>
    <name evidence="2" type="ORF">UNLARM2_0389</name>
</gene>
<feature type="transmembrane region" description="Helical" evidence="1">
    <location>
        <begin position="82"/>
        <end position="99"/>
    </location>
</feature>
<accession>C7DH43</accession>
<evidence type="ECO:0000313" key="2">
    <source>
        <dbReference type="EMBL" id="EET89945.1"/>
    </source>
</evidence>
<evidence type="ECO:0000256" key="1">
    <source>
        <dbReference type="SAM" id="Phobius"/>
    </source>
</evidence>
<dbReference type="Proteomes" id="UP000332487">
    <property type="component" value="Unassembled WGS sequence"/>
</dbReference>
<dbReference type="AlphaFoldDB" id="C7DH43"/>
<keyword evidence="3" id="KW-1185">Reference proteome</keyword>
<organism evidence="2 3">
    <name type="scientific">Candidatus Micrarchaeum acidiphilum ARMAN-2</name>
    <dbReference type="NCBI Taxonomy" id="425595"/>
    <lineage>
        <taxon>Archaea</taxon>
        <taxon>Candidatus Micrarchaeota</taxon>
        <taxon>Candidatus Micrarchaeia</taxon>
        <taxon>Candidatus Micrarchaeales</taxon>
        <taxon>Candidatus Micrarchaeaceae</taxon>
        <taxon>Candidatus Micrarchaeum</taxon>
    </lineage>
</organism>
<proteinExistence type="predicted"/>
<evidence type="ECO:0000313" key="3">
    <source>
        <dbReference type="Proteomes" id="UP000332487"/>
    </source>
</evidence>
<dbReference type="EMBL" id="GG697240">
    <property type="protein sequence ID" value="EET89945.1"/>
    <property type="molecule type" value="Genomic_DNA"/>
</dbReference>